<dbReference type="EMBL" id="CAJNOV010015819">
    <property type="protein sequence ID" value="CAF1580166.1"/>
    <property type="molecule type" value="Genomic_DNA"/>
</dbReference>
<sequence length="159" mass="17923">MNIDNGHNSVTLPANYSGACKAESLTNESLLKFANPQSYFIHGPSLFALNYRVLPCTATESVQESPGDHNEIYTYNMFGQFASCARGQQWSGKQKQGGMYHATSTLQFLINEYKADPETFIYDWAYDTFDKISVMSTIYIDLTNYISGKKQLIDHGIIF</sequence>
<protein>
    <submittedName>
        <fullName evidence="2">Uncharacterized protein</fullName>
    </submittedName>
</protein>
<evidence type="ECO:0000313" key="3">
    <source>
        <dbReference type="Proteomes" id="UP000663834"/>
    </source>
</evidence>
<evidence type="ECO:0000313" key="1">
    <source>
        <dbReference type="EMBL" id="CAF1580166.1"/>
    </source>
</evidence>
<gene>
    <name evidence="1" type="ORF">CJN711_LOCUS32888</name>
    <name evidence="2" type="ORF">KQP761_LOCUS30558</name>
</gene>
<proteinExistence type="predicted"/>
<dbReference type="Proteomes" id="UP000663855">
    <property type="component" value="Unassembled WGS sequence"/>
</dbReference>
<accession>A0A816F3B1</accession>
<dbReference type="Proteomes" id="UP000663834">
    <property type="component" value="Unassembled WGS sequence"/>
</dbReference>
<dbReference type="EMBL" id="CAJNOW010017014">
    <property type="protein sequence ID" value="CAF1654018.1"/>
    <property type="molecule type" value="Genomic_DNA"/>
</dbReference>
<comment type="caution">
    <text evidence="2">The sequence shown here is derived from an EMBL/GenBank/DDBJ whole genome shotgun (WGS) entry which is preliminary data.</text>
</comment>
<reference evidence="2" key="1">
    <citation type="submission" date="2021-02" db="EMBL/GenBank/DDBJ databases">
        <authorList>
            <person name="Nowell W R."/>
        </authorList>
    </citation>
    <scope>NUCLEOTIDE SEQUENCE</scope>
</reference>
<evidence type="ECO:0000313" key="2">
    <source>
        <dbReference type="EMBL" id="CAF1654018.1"/>
    </source>
</evidence>
<dbReference type="AlphaFoldDB" id="A0A816F3B1"/>
<organism evidence="2 3">
    <name type="scientific">Rotaria magnacalcarata</name>
    <dbReference type="NCBI Taxonomy" id="392030"/>
    <lineage>
        <taxon>Eukaryota</taxon>
        <taxon>Metazoa</taxon>
        <taxon>Spiralia</taxon>
        <taxon>Gnathifera</taxon>
        <taxon>Rotifera</taxon>
        <taxon>Eurotatoria</taxon>
        <taxon>Bdelloidea</taxon>
        <taxon>Philodinida</taxon>
        <taxon>Philodinidae</taxon>
        <taxon>Rotaria</taxon>
    </lineage>
</organism>
<name>A0A816F3B1_9BILA</name>